<dbReference type="InParanoid" id="A0A1C7NNH0"/>
<feature type="region of interest" description="Disordered" evidence="1">
    <location>
        <begin position="183"/>
        <end position="270"/>
    </location>
</feature>
<dbReference type="PANTHER" id="PTHR23172:SF19">
    <property type="entry name" value="J DOMAIN-CONTAINING PROTEIN"/>
    <property type="match status" value="1"/>
</dbReference>
<proteinExistence type="predicted"/>
<keyword evidence="4" id="KW-1185">Reference proteome</keyword>
<feature type="compositionally biased region" description="Polar residues" evidence="1">
    <location>
        <begin position="49"/>
        <end position="72"/>
    </location>
</feature>
<feature type="region of interest" description="Disordered" evidence="1">
    <location>
        <begin position="48"/>
        <end position="141"/>
    </location>
</feature>
<evidence type="ECO:0000259" key="2">
    <source>
        <dbReference type="PROSITE" id="PS50030"/>
    </source>
</evidence>
<comment type="caution">
    <text evidence="3">The sequence shown here is derived from an EMBL/GenBank/DDBJ whole genome shotgun (WGS) entry which is preliminary data.</text>
</comment>
<dbReference type="SUPFAM" id="SSF46565">
    <property type="entry name" value="Chaperone J-domain"/>
    <property type="match status" value="1"/>
</dbReference>
<feature type="domain" description="UBA" evidence="2">
    <location>
        <begin position="139"/>
        <end position="183"/>
    </location>
</feature>
<protein>
    <submittedName>
        <fullName evidence="3">UBA domain-containing protein 7</fullName>
    </submittedName>
</protein>
<dbReference type="Gene3D" id="1.10.8.10">
    <property type="entry name" value="DNA helicase RuvA subunit, C-terminal domain"/>
    <property type="match status" value="1"/>
</dbReference>
<dbReference type="GO" id="GO:0072583">
    <property type="term" value="P:clathrin-dependent endocytosis"/>
    <property type="evidence" value="ECO:0007669"/>
    <property type="project" value="TreeGrafter"/>
</dbReference>
<dbReference type="PROSITE" id="PS50030">
    <property type="entry name" value="UBA"/>
    <property type="match status" value="1"/>
</dbReference>
<feature type="compositionally biased region" description="Polar residues" evidence="1">
    <location>
        <begin position="183"/>
        <end position="198"/>
    </location>
</feature>
<feature type="compositionally biased region" description="Polar residues" evidence="1">
    <location>
        <begin position="84"/>
        <end position="115"/>
    </location>
</feature>
<dbReference type="GO" id="GO:0072318">
    <property type="term" value="P:clathrin coat disassembly"/>
    <property type="evidence" value="ECO:0007669"/>
    <property type="project" value="TreeGrafter"/>
</dbReference>
<name>A0A1C7NNH0_9FUNG</name>
<gene>
    <name evidence="3" type="primary">ucp7_0</name>
    <name evidence="3" type="ORF">A0J61_01374</name>
</gene>
<dbReference type="SUPFAM" id="SSF46934">
    <property type="entry name" value="UBA-like"/>
    <property type="match status" value="1"/>
</dbReference>
<reference evidence="3 4" key="1">
    <citation type="submission" date="2016-03" db="EMBL/GenBank/DDBJ databases">
        <title>Choanephora cucurbitarum.</title>
        <authorList>
            <person name="Min B."/>
            <person name="Park H."/>
            <person name="Park J.-H."/>
            <person name="Shin H.-D."/>
            <person name="Choi I.-G."/>
        </authorList>
    </citation>
    <scope>NUCLEOTIDE SEQUENCE [LARGE SCALE GENOMIC DNA]</scope>
    <source>
        <strain evidence="3 4">KUS-F28377</strain>
    </source>
</reference>
<feature type="compositionally biased region" description="Low complexity" evidence="1">
    <location>
        <begin position="128"/>
        <end position="141"/>
    </location>
</feature>
<dbReference type="STRING" id="101091.A0A1C7NNH0"/>
<dbReference type="GO" id="GO:0005737">
    <property type="term" value="C:cytoplasm"/>
    <property type="evidence" value="ECO:0007669"/>
    <property type="project" value="TreeGrafter"/>
</dbReference>
<accession>A0A1C7NNH0</accession>
<dbReference type="Gene3D" id="1.10.287.110">
    <property type="entry name" value="DnaJ domain"/>
    <property type="match status" value="1"/>
</dbReference>
<evidence type="ECO:0000256" key="1">
    <source>
        <dbReference type="SAM" id="MobiDB-lite"/>
    </source>
</evidence>
<dbReference type="SUPFAM" id="SSF48452">
    <property type="entry name" value="TPR-like"/>
    <property type="match status" value="1"/>
</dbReference>
<evidence type="ECO:0000313" key="4">
    <source>
        <dbReference type="Proteomes" id="UP000093000"/>
    </source>
</evidence>
<sequence length="590" mass="65886">MSPGRFTSSQSPLNTRRYATLEESEAVVPVFTTPTDMYLRAELNGQMKYASSPSQRPVYSPTLKPSTQQPKQYSAPKTFDPLANNMSPPASYPSSPNQYGKTRRQSTPTQTTADGSYSPKPFANDSPTANSNGSTSTTSGSTKIDMLLAQLVEMGFSIESAKNAIKATGGSNLQEALDILIQNASTEQSGFTETSTRAESSDEEDDKRQEEIWKKQQKERRKEYLDQLKRNKPIPPTPPTPPMHNNTQQKTSFFSSSKPSTQSASPKSDPISLYAEKERKQGNFFFNNQQYKEAESAYSLAIGSLPSGHGDLVLLSNNRAAARLKQAKYHDCLSDCSVAIDIARKHMKVGTPPTPMMADASTTMKAQLTKALHRKACALEGLRLFEAAIQMYEEYVRMEGSRSAQVNQGIIRCQQALSEQQNKQNQSFNEPTWKATDENATAFPDIDFNMFIPKTTQLTQAELDEINNSKAVQEMREREKKREAEEAEKAEKQDKVNAQISAWKMGKEKNLRALLSSLESVLWQGVQWKSVSITELFEPRKCKIVYMKAIAKVHPDKLSSNATIEQRLLANGIFTTLNQAWDAFRSENNL</sequence>
<dbReference type="InterPro" id="IPR009060">
    <property type="entry name" value="UBA-like_sf"/>
</dbReference>
<evidence type="ECO:0000313" key="3">
    <source>
        <dbReference type="EMBL" id="OBZ90558.1"/>
    </source>
</evidence>
<feature type="region of interest" description="Disordered" evidence="1">
    <location>
        <begin position="474"/>
        <end position="494"/>
    </location>
</feature>
<organism evidence="3 4">
    <name type="scientific">Choanephora cucurbitarum</name>
    <dbReference type="NCBI Taxonomy" id="101091"/>
    <lineage>
        <taxon>Eukaryota</taxon>
        <taxon>Fungi</taxon>
        <taxon>Fungi incertae sedis</taxon>
        <taxon>Mucoromycota</taxon>
        <taxon>Mucoromycotina</taxon>
        <taxon>Mucoromycetes</taxon>
        <taxon>Mucorales</taxon>
        <taxon>Mucorineae</taxon>
        <taxon>Choanephoraceae</taxon>
        <taxon>Choanephoroideae</taxon>
        <taxon>Choanephora</taxon>
    </lineage>
</organism>
<feature type="compositionally biased region" description="Low complexity" evidence="1">
    <location>
        <begin position="247"/>
        <end position="268"/>
    </location>
</feature>
<feature type="compositionally biased region" description="Pro residues" evidence="1">
    <location>
        <begin position="233"/>
        <end position="242"/>
    </location>
</feature>
<dbReference type="AlphaFoldDB" id="A0A1C7NNH0"/>
<dbReference type="InterPro" id="IPR019734">
    <property type="entry name" value="TPR_rpt"/>
</dbReference>
<dbReference type="GO" id="GO:0030276">
    <property type="term" value="F:clathrin binding"/>
    <property type="evidence" value="ECO:0007669"/>
    <property type="project" value="TreeGrafter"/>
</dbReference>
<dbReference type="SMART" id="SM00028">
    <property type="entry name" value="TPR"/>
    <property type="match status" value="3"/>
</dbReference>
<dbReference type="InterPro" id="IPR011990">
    <property type="entry name" value="TPR-like_helical_dom_sf"/>
</dbReference>
<dbReference type="GO" id="GO:0031982">
    <property type="term" value="C:vesicle"/>
    <property type="evidence" value="ECO:0007669"/>
    <property type="project" value="TreeGrafter"/>
</dbReference>
<dbReference type="Gene3D" id="1.25.40.10">
    <property type="entry name" value="Tetratricopeptide repeat domain"/>
    <property type="match status" value="1"/>
</dbReference>
<dbReference type="PANTHER" id="PTHR23172">
    <property type="entry name" value="AUXILIN/CYCLIN G-ASSOCIATED KINASE-RELATED"/>
    <property type="match status" value="1"/>
</dbReference>
<dbReference type="InterPro" id="IPR036869">
    <property type="entry name" value="J_dom_sf"/>
</dbReference>
<dbReference type="Proteomes" id="UP000093000">
    <property type="component" value="Unassembled WGS sequence"/>
</dbReference>
<dbReference type="FunCoup" id="A0A1C7NNH0">
    <property type="interactions" value="74"/>
</dbReference>
<dbReference type="InterPro" id="IPR015940">
    <property type="entry name" value="UBA"/>
</dbReference>
<dbReference type="Pfam" id="PF22562">
    <property type="entry name" value="UBA_7"/>
    <property type="match status" value="1"/>
</dbReference>
<dbReference type="FunFam" id="1.10.287.110:FF:000002">
    <property type="entry name" value="putative tyrosine-protein phosphatase auxilin isoform X2"/>
    <property type="match status" value="1"/>
</dbReference>
<dbReference type="OrthoDB" id="1717591at2759"/>
<dbReference type="EMBL" id="LUGH01000043">
    <property type="protein sequence ID" value="OBZ90558.1"/>
    <property type="molecule type" value="Genomic_DNA"/>
</dbReference>
<feature type="compositionally biased region" description="Basic and acidic residues" evidence="1">
    <location>
        <begin position="206"/>
        <end position="229"/>
    </location>
</feature>